<protein>
    <submittedName>
        <fullName evidence="2">Uncharacterized protein</fullName>
    </submittedName>
</protein>
<dbReference type="GO" id="GO:0003779">
    <property type="term" value="F:actin binding"/>
    <property type="evidence" value="ECO:0007669"/>
    <property type="project" value="UniProtKB-KW"/>
</dbReference>
<dbReference type="Proteomes" id="UP001529510">
    <property type="component" value="Unassembled WGS sequence"/>
</dbReference>
<comment type="caution">
    <text evidence="2">The sequence shown here is derived from an EMBL/GenBank/DDBJ whole genome shotgun (WGS) entry which is preliminary data.</text>
</comment>
<dbReference type="Gene3D" id="1.20.58.60">
    <property type="match status" value="1"/>
</dbReference>
<proteinExistence type="predicted"/>
<dbReference type="Pfam" id="PF00435">
    <property type="entry name" value="Spectrin"/>
    <property type="match status" value="1"/>
</dbReference>
<name>A0ABD0P8E6_CIRMR</name>
<gene>
    <name evidence="2" type="ORF">M9458_034761</name>
</gene>
<keyword evidence="3" id="KW-1185">Reference proteome</keyword>
<evidence type="ECO:0000256" key="1">
    <source>
        <dbReference type="ARBA" id="ARBA00023203"/>
    </source>
</evidence>
<keyword evidence="1" id="KW-0009">Actin-binding</keyword>
<organism evidence="2 3">
    <name type="scientific">Cirrhinus mrigala</name>
    <name type="common">Mrigala</name>
    <dbReference type="NCBI Taxonomy" id="683832"/>
    <lineage>
        <taxon>Eukaryota</taxon>
        <taxon>Metazoa</taxon>
        <taxon>Chordata</taxon>
        <taxon>Craniata</taxon>
        <taxon>Vertebrata</taxon>
        <taxon>Euteleostomi</taxon>
        <taxon>Actinopterygii</taxon>
        <taxon>Neopterygii</taxon>
        <taxon>Teleostei</taxon>
        <taxon>Ostariophysi</taxon>
        <taxon>Cypriniformes</taxon>
        <taxon>Cyprinidae</taxon>
        <taxon>Labeoninae</taxon>
        <taxon>Labeonini</taxon>
        <taxon>Cirrhinus</taxon>
    </lineage>
</organism>
<dbReference type="InterPro" id="IPR002017">
    <property type="entry name" value="Spectrin_repeat"/>
</dbReference>
<sequence>IVDLLKELDDMKRMYESMVSDLLRWIKTVVMELNDRSFPNSLREMQHLVSAFKKYRTIEKPPKYQERGAIEAHLFNLRTKLRANNQWDYIPPEGKTLGDIERNWTLLERAEHQRERALQVALMRLEQLEQLAQKFGRKATLRESYLEDTLQLIRQQDLGGLQRLEEAETAARKLEALETDVLAREPRFRALSKMAAVIEKEDYHSKAQVIR</sequence>
<dbReference type="SUPFAM" id="SSF46966">
    <property type="entry name" value="Spectrin repeat"/>
    <property type="match status" value="2"/>
</dbReference>
<feature type="non-terminal residue" evidence="2">
    <location>
        <position position="1"/>
    </location>
</feature>
<reference evidence="2 3" key="1">
    <citation type="submission" date="2024-05" db="EMBL/GenBank/DDBJ databases">
        <title>Genome sequencing and assembly of Indian major carp, Cirrhinus mrigala (Hamilton, 1822).</title>
        <authorList>
            <person name="Mohindra V."/>
            <person name="Chowdhury L.M."/>
            <person name="Lal K."/>
            <person name="Jena J.K."/>
        </authorList>
    </citation>
    <scope>NUCLEOTIDE SEQUENCE [LARGE SCALE GENOMIC DNA]</scope>
    <source>
        <strain evidence="2">CM1030</strain>
        <tissue evidence="2">Blood</tissue>
    </source>
</reference>
<dbReference type="EMBL" id="JAMKFB020000017">
    <property type="protein sequence ID" value="KAL0170165.1"/>
    <property type="molecule type" value="Genomic_DNA"/>
</dbReference>
<accession>A0ABD0P8E6</accession>
<evidence type="ECO:0000313" key="3">
    <source>
        <dbReference type="Proteomes" id="UP001529510"/>
    </source>
</evidence>
<feature type="non-terminal residue" evidence="2">
    <location>
        <position position="211"/>
    </location>
</feature>
<evidence type="ECO:0000313" key="2">
    <source>
        <dbReference type="EMBL" id="KAL0170165.1"/>
    </source>
</evidence>
<dbReference type="PANTHER" id="PTHR11915">
    <property type="entry name" value="SPECTRIN/FILAMIN RELATED CYTOSKELETAL PROTEIN"/>
    <property type="match status" value="1"/>
</dbReference>
<dbReference type="FunFam" id="1.20.58.60:FF:000172">
    <property type="entry name" value="Spectrin beta chain"/>
    <property type="match status" value="1"/>
</dbReference>
<dbReference type="AlphaFoldDB" id="A0ABD0P8E6"/>